<sequence length="136" mass="15690">MGLFGKKEKTPEGIRVIYYEGELPGFTCNNPSQLVLTDDVLQITKINPHIEVKLNRERINSVELYSEQQYMQKFKGNNGPQTKKGDIPKAYYVIHYIDKEGNAKHLDFWAVSFEASKMGKLKDEINKNQKSTSYEI</sequence>
<gene>
    <name evidence="1" type="ORF">ERS852407_05110</name>
</gene>
<reference evidence="1 2" key="1">
    <citation type="submission" date="2015-09" db="EMBL/GenBank/DDBJ databases">
        <authorList>
            <consortium name="Pathogen Informatics"/>
        </authorList>
    </citation>
    <scope>NUCLEOTIDE SEQUENCE [LARGE SCALE GENOMIC DNA]</scope>
    <source>
        <strain evidence="1 2">2789STDY5608850</strain>
    </source>
</reference>
<dbReference type="EMBL" id="CYZE01000019">
    <property type="protein sequence ID" value="CUP14653.1"/>
    <property type="molecule type" value="Genomic_DNA"/>
</dbReference>
<dbReference type="RefSeq" id="WP_055659457.1">
    <property type="nucleotide sequence ID" value="NZ_CABIXC010000019.1"/>
</dbReference>
<dbReference type="AlphaFoldDB" id="A0A174KRK4"/>
<protein>
    <submittedName>
        <fullName evidence="1">Uncharacterized protein</fullName>
    </submittedName>
</protein>
<accession>A0A174KRK4</accession>
<proteinExistence type="predicted"/>
<dbReference type="Proteomes" id="UP000095651">
    <property type="component" value="Unassembled WGS sequence"/>
</dbReference>
<name>A0A174KRK4_9FIRM</name>
<evidence type="ECO:0000313" key="2">
    <source>
        <dbReference type="Proteomes" id="UP000095651"/>
    </source>
</evidence>
<evidence type="ECO:0000313" key="1">
    <source>
        <dbReference type="EMBL" id="CUP14653.1"/>
    </source>
</evidence>
<organism evidence="1 2">
    <name type="scientific">Hungatella hathewayi</name>
    <dbReference type="NCBI Taxonomy" id="154046"/>
    <lineage>
        <taxon>Bacteria</taxon>
        <taxon>Bacillati</taxon>
        <taxon>Bacillota</taxon>
        <taxon>Clostridia</taxon>
        <taxon>Lachnospirales</taxon>
        <taxon>Lachnospiraceae</taxon>
        <taxon>Hungatella</taxon>
    </lineage>
</organism>